<dbReference type="RefSeq" id="WP_166642151.1">
    <property type="nucleotide sequence ID" value="NZ_SNZP01000003.1"/>
</dbReference>
<dbReference type="InterPro" id="IPR029063">
    <property type="entry name" value="SAM-dependent_MTases_sf"/>
</dbReference>
<name>A0A4R7BBK8_9NEIS</name>
<comment type="caution">
    <text evidence="3">The sequence shown here is derived from an EMBL/GenBank/DDBJ whole genome shotgun (WGS) entry which is preliminary data.</text>
</comment>
<keyword evidence="4" id="KW-1185">Reference proteome</keyword>
<dbReference type="Gene3D" id="3.40.50.150">
    <property type="entry name" value="Vaccinia Virus protein VP39"/>
    <property type="match status" value="1"/>
</dbReference>
<dbReference type="GO" id="GO:0008168">
    <property type="term" value="F:methyltransferase activity"/>
    <property type="evidence" value="ECO:0007669"/>
    <property type="project" value="UniProtKB-KW"/>
</dbReference>
<dbReference type="EMBL" id="SNZP01000003">
    <property type="protein sequence ID" value="TDR81462.1"/>
    <property type="molecule type" value="Genomic_DNA"/>
</dbReference>
<gene>
    <name evidence="3" type="ORF">DFP86_103115</name>
</gene>
<dbReference type="Proteomes" id="UP000295611">
    <property type="component" value="Unassembled WGS sequence"/>
</dbReference>
<evidence type="ECO:0000256" key="1">
    <source>
        <dbReference type="ARBA" id="ARBA00022679"/>
    </source>
</evidence>
<evidence type="ECO:0000313" key="4">
    <source>
        <dbReference type="Proteomes" id="UP000295611"/>
    </source>
</evidence>
<dbReference type="PANTHER" id="PTHR43861">
    <property type="entry name" value="TRANS-ACONITATE 2-METHYLTRANSFERASE-RELATED"/>
    <property type="match status" value="1"/>
</dbReference>
<reference evidence="3 4" key="1">
    <citation type="submission" date="2019-03" db="EMBL/GenBank/DDBJ databases">
        <title>Genomic Encyclopedia of Type Strains, Phase III (KMG-III): the genomes of soil and plant-associated and newly described type strains.</title>
        <authorList>
            <person name="Whitman W."/>
        </authorList>
    </citation>
    <scope>NUCLEOTIDE SEQUENCE [LARGE SCALE GENOMIC DNA]</scope>
    <source>
        <strain evidence="3 4">CECT 8976</strain>
    </source>
</reference>
<keyword evidence="3" id="KW-0489">Methyltransferase</keyword>
<dbReference type="CDD" id="cd02440">
    <property type="entry name" value="AdoMet_MTases"/>
    <property type="match status" value="1"/>
</dbReference>
<organism evidence="3 4">
    <name type="scientific">Paludibacterium purpuratum</name>
    <dbReference type="NCBI Taxonomy" id="1144873"/>
    <lineage>
        <taxon>Bacteria</taxon>
        <taxon>Pseudomonadati</taxon>
        <taxon>Pseudomonadota</taxon>
        <taxon>Betaproteobacteria</taxon>
        <taxon>Neisseriales</taxon>
        <taxon>Chromobacteriaceae</taxon>
        <taxon>Paludibacterium</taxon>
    </lineage>
</organism>
<accession>A0A4R7BBK8</accession>
<evidence type="ECO:0000313" key="3">
    <source>
        <dbReference type="EMBL" id="TDR81462.1"/>
    </source>
</evidence>
<sequence>MSVQSFDEFYRGHTNLYGLAPMGQLVHYMQTYSVRGPGLALDLGCGQGRNAFHLARCGYDVTAVDCSGVAIAQLRQHAADEKLSIQGVHGDIAQFPIQPFAYRLIVANTSLDHLAKDDGLRMAQAMVAGLAPGGYLYAAVFLDDDPGCSHLGSASETAGHIRHYYRSGELRETFEGLTLLSYQEEWALDLSHGEPHYHSTAFLFARHDD</sequence>
<feature type="domain" description="Methyltransferase" evidence="2">
    <location>
        <begin position="41"/>
        <end position="134"/>
    </location>
</feature>
<dbReference type="SUPFAM" id="SSF53335">
    <property type="entry name" value="S-adenosyl-L-methionine-dependent methyltransferases"/>
    <property type="match status" value="1"/>
</dbReference>
<dbReference type="GO" id="GO:0032259">
    <property type="term" value="P:methylation"/>
    <property type="evidence" value="ECO:0007669"/>
    <property type="project" value="UniProtKB-KW"/>
</dbReference>
<dbReference type="InterPro" id="IPR041698">
    <property type="entry name" value="Methyltransf_25"/>
</dbReference>
<dbReference type="AlphaFoldDB" id="A0A4R7BBK8"/>
<protein>
    <submittedName>
        <fullName evidence="3">Methyltransferase family protein</fullName>
    </submittedName>
</protein>
<keyword evidence="1 3" id="KW-0808">Transferase</keyword>
<dbReference type="Pfam" id="PF13649">
    <property type="entry name" value="Methyltransf_25"/>
    <property type="match status" value="1"/>
</dbReference>
<proteinExistence type="predicted"/>
<evidence type="ECO:0000259" key="2">
    <source>
        <dbReference type="Pfam" id="PF13649"/>
    </source>
</evidence>